<dbReference type="AlphaFoldDB" id="A0A9J6ZM38"/>
<dbReference type="PANTHER" id="PTHR36698:SF2">
    <property type="entry name" value="MCE_MLAD DOMAIN-CONTAINING PROTEIN"/>
    <property type="match status" value="1"/>
</dbReference>
<keyword evidence="2" id="KW-1133">Transmembrane helix</keyword>
<protein>
    <submittedName>
        <fullName evidence="4">MlaD family protein</fullName>
    </submittedName>
</protein>
<keyword evidence="5" id="KW-1185">Reference proteome</keyword>
<evidence type="ECO:0000313" key="4">
    <source>
        <dbReference type="EMBL" id="URW78924.1"/>
    </source>
</evidence>
<dbReference type="KEGG" id="alkq:M9189_08650"/>
<sequence>MNQKAQRTRLGIFIITGVSILLFLTAYFTARELFRKTETYYVSFRDISVSGMEVGSQVRYMGIRVGTISAINIDPEDVSGIIVTLSLKPGLPIKEDSRADITSFGITGMKSIEIKGGTNEAPRLRPGSFIPSGGSFADDISGRAEDIAVKAEQVVNNLLRLTQPENTDKLVSAIEHYNSLAVNADRTVLRIDSIIRINQENINNTLASARVITSTLEESSERFSYAVDKAAGIIGNDSIRIIIGNLKEASDKLRDADLKQMVEEISSLAAKVRLLLDNMDSDISSGSQSLSESMILLESTMRNLEEASRKINSDPSVLLRQRRNTDSPDRRLTE</sequence>
<evidence type="ECO:0000313" key="5">
    <source>
        <dbReference type="Proteomes" id="UP001056426"/>
    </source>
</evidence>
<gene>
    <name evidence="4" type="ORF">M9189_08650</name>
</gene>
<name>A0A9J6ZM38_9BACT</name>
<feature type="region of interest" description="Disordered" evidence="1">
    <location>
        <begin position="308"/>
        <end position="334"/>
    </location>
</feature>
<dbReference type="Pfam" id="PF02470">
    <property type="entry name" value="MlaD"/>
    <property type="match status" value="1"/>
</dbReference>
<proteinExistence type="predicted"/>
<evidence type="ECO:0000256" key="1">
    <source>
        <dbReference type="SAM" id="MobiDB-lite"/>
    </source>
</evidence>
<evidence type="ECO:0000256" key="2">
    <source>
        <dbReference type="SAM" id="Phobius"/>
    </source>
</evidence>
<dbReference type="InterPro" id="IPR003399">
    <property type="entry name" value="Mce/MlaD"/>
</dbReference>
<feature type="compositionally biased region" description="Basic and acidic residues" evidence="1">
    <location>
        <begin position="323"/>
        <end position="334"/>
    </location>
</feature>
<accession>A0A9J6ZM38</accession>
<reference evidence="4" key="1">
    <citation type="submission" date="2022-05" db="EMBL/GenBank/DDBJ databases">
        <authorList>
            <person name="Sun X."/>
        </authorList>
    </citation>
    <scope>NUCLEOTIDE SEQUENCE</scope>
    <source>
        <strain evidence="4">Ai-910</strain>
    </source>
</reference>
<keyword evidence="2" id="KW-0812">Transmembrane</keyword>
<dbReference type="EMBL" id="CP098400">
    <property type="protein sequence ID" value="URW78924.1"/>
    <property type="molecule type" value="Genomic_DNA"/>
</dbReference>
<evidence type="ECO:0000259" key="3">
    <source>
        <dbReference type="Pfam" id="PF02470"/>
    </source>
</evidence>
<feature type="transmembrane region" description="Helical" evidence="2">
    <location>
        <begin position="12"/>
        <end position="30"/>
    </location>
</feature>
<dbReference type="PANTHER" id="PTHR36698">
    <property type="entry name" value="BLL5892 PROTEIN"/>
    <property type="match status" value="1"/>
</dbReference>
<dbReference type="Proteomes" id="UP001056426">
    <property type="component" value="Chromosome"/>
</dbReference>
<feature type="domain" description="Mce/MlaD" evidence="3">
    <location>
        <begin position="38"/>
        <end position="117"/>
    </location>
</feature>
<dbReference type="RefSeq" id="WP_250722392.1">
    <property type="nucleotide sequence ID" value="NZ_CP098400.1"/>
</dbReference>
<organism evidence="4 5">
    <name type="scientific">Xiashengella succiniciproducens</name>
    <dbReference type="NCBI Taxonomy" id="2949635"/>
    <lineage>
        <taxon>Bacteria</taxon>
        <taxon>Pseudomonadati</taxon>
        <taxon>Bacteroidota</taxon>
        <taxon>Bacteroidia</taxon>
        <taxon>Marinilabiliales</taxon>
        <taxon>Marinilabiliaceae</taxon>
        <taxon>Xiashengella</taxon>
    </lineage>
</organism>
<keyword evidence="2" id="KW-0472">Membrane</keyword>
<reference evidence="4" key="2">
    <citation type="submission" date="2022-06" db="EMBL/GenBank/DDBJ databases">
        <title>Xiashengella guii gen. nov. sp. nov., a bacterium isolated form anaerobic digestion tank.</title>
        <authorList>
            <person name="Huang H."/>
        </authorList>
    </citation>
    <scope>NUCLEOTIDE SEQUENCE</scope>
    <source>
        <strain evidence="4">Ai-910</strain>
    </source>
</reference>